<evidence type="ECO:0000256" key="6">
    <source>
        <dbReference type="ARBA" id="ARBA00022737"/>
    </source>
</evidence>
<dbReference type="InterPro" id="IPR051848">
    <property type="entry name" value="PGIP"/>
</dbReference>
<protein>
    <recommendedName>
        <fullName evidence="10">Leucine-rich repeat-containing N-terminal plant-type domain-containing protein</fullName>
    </recommendedName>
</protein>
<dbReference type="EMBL" id="LWDX02014155">
    <property type="protein sequence ID" value="OEL34810.1"/>
    <property type="molecule type" value="Genomic_DNA"/>
</dbReference>
<evidence type="ECO:0000256" key="4">
    <source>
        <dbReference type="ARBA" id="ARBA00022692"/>
    </source>
</evidence>
<accession>A0A1E5WC42</accession>
<evidence type="ECO:0000256" key="1">
    <source>
        <dbReference type="ARBA" id="ARBA00004167"/>
    </source>
</evidence>
<dbReference type="FunFam" id="3.80.10.10:FF:000129">
    <property type="entry name" value="Leucine-rich repeat receptor-like kinase"/>
    <property type="match status" value="1"/>
</dbReference>
<evidence type="ECO:0000259" key="10">
    <source>
        <dbReference type="Pfam" id="PF08263"/>
    </source>
</evidence>
<dbReference type="AlphaFoldDB" id="A0A1E5WC42"/>
<comment type="similarity">
    <text evidence="9">Belongs to the polygalacturonase-inhibiting protein family.</text>
</comment>
<keyword evidence="6" id="KW-0677">Repeat</keyword>
<keyword evidence="7" id="KW-1133">Transmembrane helix</keyword>
<dbReference type="SUPFAM" id="SSF52058">
    <property type="entry name" value="L domain-like"/>
    <property type="match status" value="1"/>
</dbReference>
<name>A0A1E5WC42_9POAL</name>
<keyword evidence="3" id="KW-0433">Leucine-rich repeat</keyword>
<feature type="domain" description="Leucine-rich repeat-containing N-terminal plant-type" evidence="10">
    <location>
        <begin position="43"/>
        <end position="81"/>
    </location>
</feature>
<dbReference type="Pfam" id="PF08263">
    <property type="entry name" value="LRRNT_2"/>
    <property type="match status" value="1"/>
</dbReference>
<evidence type="ECO:0000256" key="3">
    <source>
        <dbReference type="ARBA" id="ARBA00022614"/>
    </source>
</evidence>
<dbReference type="STRING" id="888268.A0A1E5WC42"/>
<keyword evidence="5" id="KW-0732">Signal</keyword>
<keyword evidence="8" id="KW-0472">Membrane</keyword>
<organism evidence="11 12">
    <name type="scientific">Dichanthelium oligosanthes</name>
    <dbReference type="NCBI Taxonomy" id="888268"/>
    <lineage>
        <taxon>Eukaryota</taxon>
        <taxon>Viridiplantae</taxon>
        <taxon>Streptophyta</taxon>
        <taxon>Embryophyta</taxon>
        <taxon>Tracheophyta</taxon>
        <taxon>Spermatophyta</taxon>
        <taxon>Magnoliopsida</taxon>
        <taxon>Liliopsida</taxon>
        <taxon>Poales</taxon>
        <taxon>Poaceae</taxon>
        <taxon>PACMAD clade</taxon>
        <taxon>Panicoideae</taxon>
        <taxon>Panicodae</taxon>
        <taxon>Paniceae</taxon>
        <taxon>Dichantheliinae</taxon>
        <taxon>Dichanthelium</taxon>
    </lineage>
</organism>
<dbReference type="PROSITE" id="PS51450">
    <property type="entry name" value="LRR"/>
    <property type="match status" value="1"/>
</dbReference>
<sequence length="162" mass="17484">MASVYAVTLGFPVLVTILLACLPCFLSIASSSALTAPLHNTSDTDLQALLCLKLHLSNTTGAMASWRNDSAQYCSWPGVTCGKRHASRVVSLALDSASLQGQIPPCIGNLTFLRSIHLPNNKLIGQIPPEIEHLNHLTYLNLSYNGVTMIPNTVFLFSPSDY</sequence>
<dbReference type="Gene3D" id="3.80.10.10">
    <property type="entry name" value="Ribonuclease Inhibitor"/>
    <property type="match status" value="1"/>
</dbReference>
<dbReference type="OrthoDB" id="692421at2759"/>
<dbReference type="InterPro" id="IPR032675">
    <property type="entry name" value="LRR_dom_sf"/>
</dbReference>
<gene>
    <name evidence="11" type="ORF">BAE44_0004170</name>
</gene>
<evidence type="ECO:0000256" key="5">
    <source>
        <dbReference type="ARBA" id="ARBA00022729"/>
    </source>
</evidence>
<comment type="caution">
    <text evidence="11">The sequence shown here is derived from an EMBL/GenBank/DDBJ whole genome shotgun (WGS) entry which is preliminary data.</text>
</comment>
<evidence type="ECO:0000256" key="7">
    <source>
        <dbReference type="ARBA" id="ARBA00022989"/>
    </source>
</evidence>
<dbReference type="PANTHER" id="PTHR48059">
    <property type="entry name" value="POLYGALACTURONASE INHIBITOR 1"/>
    <property type="match status" value="1"/>
</dbReference>
<keyword evidence="12" id="KW-1185">Reference proteome</keyword>
<dbReference type="PANTHER" id="PTHR48059:SF4">
    <property type="entry name" value="POLYGALACTURONASE INHIBITOR 1-RELATED"/>
    <property type="match status" value="1"/>
</dbReference>
<evidence type="ECO:0000313" key="12">
    <source>
        <dbReference type="Proteomes" id="UP000095767"/>
    </source>
</evidence>
<proteinExistence type="inferred from homology"/>
<dbReference type="GO" id="GO:0016020">
    <property type="term" value="C:membrane"/>
    <property type="evidence" value="ECO:0007669"/>
    <property type="project" value="UniProtKB-SubCell"/>
</dbReference>
<keyword evidence="4" id="KW-0812">Transmembrane</keyword>
<evidence type="ECO:0000256" key="2">
    <source>
        <dbReference type="ARBA" id="ARBA00004196"/>
    </source>
</evidence>
<dbReference type="InterPro" id="IPR001611">
    <property type="entry name" value="Leu-rich_rpt"/>
</dbReference>
<evidence type="ECO:0000256" key="9">
    <source>
        <dbReference type="ARBA" id="ARBA00038043"/>
    </source>
</evidence>
<dbReference type="InterPro" id="IPR013210">
    <property type="entry name" value="LRR_N_plant-typ"/>
</dbReference>
<evidence type="ECO:0000256" key="8">
    <source>
        <dbReference type="ARBA" id="ARBA00023136"/>
    </source>
</evidence>
<reference evidence="11 12" key="1">
    <citation type="submission" date="2016-09" db="EMBL/GenBank/DDBJ databases">
        <title>The draft genome of Dichanthelium oligosanthes: A C3 panicoid grass species.</title>
        <authorList>
            <person name="Studer A.J."/>
            <person name="Schnable J.C."/>
            <person name="Brutnell T.P."/>
        </authorList>
    </citation>
    <scope>NUCLEOTIDE SEQUENCE [LARGE SCALE GENOMIC DNA]</scope>
    <source>
        <strain evidence="12">cv. Kellogg 1175</strain>
        <tissue evidence="11">Leaf</tissue>
    </source>
</reference>
<comment type="subcellular location">
    <subcellularLocation>
        <location evidence="2">Cell envelope</location>
    </subcellularLocation>
    <subcellularLocation>
        <location evidence="1">Membrane</location>
        <topology evidence="1">Single-pass membrane protein</topology>
    </subcellularLocation>
</comment>
<evidence type="ECO:0000313" key="11">
    <source>
        <dbReference type="EMBL" id="OEL34810.1"/>
    </source>
</evidence>
<dbReference type="Pfam" id="PF00560">
    <property type="entry name" value="LRR_1"/>
    <property type="match status" value="2"/>
</dbReference>
<dbReference type="Proteomes" id="UP000095767">
    <property type="component" value="Unassembled WGS sequence"/>
</dbReference>